<dbReference type="STRING" id="947013.SAMN04488109_5262"/>
<dbReference type="OrthoDB" id="5417073at2"/>
<keyword evidence="2" id="KW-1185">Reference proteome</keyword>
<dbReference type="EMBL" id="FQWQ01000004">
    <property type="protein sequence ID" value="SHH76881.1"/>
    <property type="molecule type" value="Genomic_DNA"/>
</dbReference>
<proteinExistence type="predicted"/>
<evidence type="ECO:0000313" key="2">
    <source>
        <dbReference type="Proteomes" id="UP000184212"/>
    </source>
</evidence>
<gene>
    <name evidence="1" type="ORF">SAMN04488109_5262</name>
</gene>
<name>A0A1M5VNP3_9BACT</name>
<dbReference type="RefSeq" id="WP_073140546.1">
    <property type="nucleotide sequence ID" value="NZ_FQWQ01000004.1"/>
</dbReference>
<sequence length="132" mass="15061">MTQSRLKPTLIGVSFIVVVKLWFNIQRSMDERDRKNIPRYTGVVVRPMMLRQDSIDQLFSKVDGSHIVLTKYLKETLNDPDSYEHVTTEYKDLGKVLVVVTTYRAKNASGEKVLSSITVKSDLKGNIKVVTE</sequence>
<dbReference type="Proteomes" id="UP000184212">
    <property type="component" value="Unassembled WGS sequence"/>
</dbReference>
<evidence type="ECO:0000313" key="1">
    <source>
        <dbReference type="EMBL" id="SHH76881.1"/>
    </source>
</evidence>
<dbReference type="AlphaFoldDB" id="A0A1M5VNP3"/>
<protein>
    <submittedName>
        <fullName evidence="1">Uncharacterized protein</fullName>
    </submittedName>
</protein>
<organism evidence="1 2">
    <name type="scientific">Chryseolinea serpens</name>
    <dbReference type="NCBI Taxonomy" id="947013"/>
    <lineage>
        <taxon>Bacteria</taxon>
        <taxon>Pseudomonadati</taxon>
        <taxon>Bacteroidota</taxon>
        <taxon>Cytophagia</taxon>
        <taxon>Cytophagales</taxon>
        <taxon>Fulvivirgaceae</taxon>
        <taxon>Chryseolinea</taxon>
    </lineage>
</organism>
<reference evidence="1 2" key="1">
    <citation type="submission" date="2016-11" db="EMBL/GenBank/DDBJ databases">
        <authorList>
            <person name="Jaros S."/>
            <person name="Januszkiewicz K."/>
            <person name="Wedrychowicz H."/>
        </authorList>
    </citation>
    <scope>NUCLEOTIDE SEQUENCE [LARGE SCALE GENOMIC DNA]</scope>
    <source>
        <strain evidence="1 2">DSM 24574</strain>
    </source>
</reference>
<accession>A0A1M5VNP3</accession>